<proteinExistence type="predicted"/>
<keyword evidence="3" id="KW-1185">Reference proteome</keyword>
<dbReference type="Proteomes" id="UP000694888">
    <property type="component" value="Unplaced"/>
</dbReference>
<dbReference type="PANTHER" id="PTHR34251:SF1">
    <property type="entry name" value="LEUCINE, GLUTAMATE AND LYSINE RICH 1"/>
    <property type="match status" value="1"/>
</dbReference>
<feature type="region of interest" description="Disordered" evidence="2">
    <location>
        <begin position="1"/>
        <end position="20"/>
    </location>
</feature>
<feature type="coiled-coil region" evidence="1">
    <location>
        <begin position="53"/>
        <end position="125"/>
    </location>
</feature>
<dbReference type="PANTHER" id="PTHR34251">
    <property type="entry name" value="LEUCINE-, GLUTAMATE- AND LYSINE-RICH PROTEIN 1"/>
    <property type="match status" value="1"/>
</dbReference>
<name>A0ABM1AAZ5_APLCA</name>
<sequence length="702" mass="80694">MEESAKLTDENDNSECFSRYTPQHPLPEELKKLARDDTVCKYCGVSYLIHNEIKALEDKLKATEKELAVLRGQEQREELLKQENAVLKQQVDEFRTTVQGNNKLISSLNSEIETLKGNVKEATEAGEGYKKKYMNCLRQLSSLSQTVRQQRQSLTDMRTHLDEGRREVVDCLRSAKDQVVLIKEKSSIEIQDLESKIQCIDMEKLVLSQSNKSLTDTVRSRELELEKKSLELQQKEEELEKQRHSLGQLEKNLSDVDKLSESLQAAQGALKDTKKQLEDSTIKCRALTVELDQYKMQMRNKTSEINDLSNKQKQQEQSHEVALQKVHLELQSKENELAVSLKQLKTWENKWREQQQKENDILQQSKLSQNETQDLKDHLRQAKADVDALKAEREMMIEAHQNRIEDLRESFKNKMAEMENWPQKLQAAVAAEKTRHLAEVKTLEENLKHNFVLELQIEKDKYNELLKKVQSQERDKNSMRDGELALMEQKHKQELEQLQRQMTEARTRAQEREADLSAEVTSLKKIIKDLQDRFARLDGEDNGKVTELQAKLADAQQELGEAQTRVTTLEDKVKEATEQAQFLQNIVRKECEERFELTEALSEARKELLELKKPPGGYSGMSKRGSVSSLQSNQSPAPLSGPEDPLLKLRSQMPTNNVKLSYSGGEPGSRNHSSSSSISDKGNEAKILESRKRIANMMGRRS</sequence>
<feature type="region of interest" description="Disordered" evidence="2">
    <location>
        <begin position="612"/>
        <end position="702"/>
    </location>
</feature>
<organism evidence="3 4">
    <name type="scientific">Aplysia californica</name>
    <name type="common">California sea hare</name>
    <dbReference type="NCBI Taxonomy" id="6500"/>
    <lineage>
        <taxon>Eukaryota</taxon>
        <taxon>Metazoa</taxon>
        <taxon>Spiralia</taxon>
        <taxon>Lophotrochozoa</taxon>
        <taxon>Mollusca</taxon>
        <taxon>Gastropoda</taxon>
        <taxon>Heterobranchia</taxon>
        <taxon>Euthyneura</taxon>
        <taxon>Tectipleura</taxon>
        <taxon>Aplysiida</taxon>
        <taxon>Aplysioidea</taxon>
        <taxon>Aplysiidae</taxon>
        <taxon>Aplysia</taxon>
    </lineage>
</organism>
<feature type="compositionally biased region" description="Polar residues" evidence="2">
    <location>
        <begin position="625"/>
        <end position="637"/>
    </location>
</feature>
<reference evidence="4 5" key="1">
    <citation type="submission" date="2025-05" db="UniProtKB">
        <authorList>
            <consortium name="RefSeq"/>
        </authorList>
    </citation>
    <scope>IDENTIFICATION</scope>
</reference>
<protein>
    <submittedName>
        <fullName evidence="4 5">Leucine-rich repeat-containing protein DDB_G0290503</fullName>
    </submittedName>
</protein>
<dbReference type="InterPro" id="IPR038799">
    <property type="entry name" value="LEKR1"/>
</dbReference>
<feature type="compositionally biased region" description="Basic and acidic residues" evidence="2">
    <location>
        <begin position="681"/>
        <end position="692"/>
    </location>
</feature>
<evidence type="ECO:0000256" key="1">
    <source>
        <dbReference type="SAM" id="Coils"/>
    </source>
</evidence>
<evidence type="ECO:0000313" key="4">
    <source>
        <dbReference type="RefSeq" id="XP_012944249.1"/>
    </source>
</evidence>
<evidence type="ECO:0000313" key="5">
    <source>
        <dbReference type="RefSeq" id="XP_012944250.1"/>
    </source>
</evidence>
<dbReference type="RefSeq" id="XP_012944249.1">
    <property type="nucleotide sequence ID" value="XM_013088795.2"/>
</dbReference>
<feature type="coiled-coil region" evidence="1">
    <location>
        <begin position="452"/>
        <end position="593"/>
    </location>
</feature>
<dbReference type="Gene3D" id="1.10.287.1490">
    <property type="match status" value="1"/>
</dbReference>
<accession>A0ABM1AAZ5</accession>
<feature type="coiled-coil region" evidence="1">
    <location>
        <begin position="218"/>
        <end position="417"/>
    </location>
</feature>
<evidence type="ECO:0000256" key="2">
    <source>
        <dbReference type="SAM" id="MobiDB-lite"/>
    </source>
</evidence>
<dbReference type="Gene3D" id="1.20.5.340">
    <property type="match status" value="1"/>
</dbReference>
<evidence type="ECO:0000313" key="3">
    <source>
        <dbReference type="Proteomes" id="UP000694888"/>
    </source>
</evidence>
<keyword evidence="1" id="KW-0175">Coiled coil</keyword>
<dbReference type="RefSeq" id="XP_012944250.1">
    <property type="nucleotide sequence ID" value="XM_013088796.2"/>
</dbReference>
<dbReference type="GeneID" id="101847534"/>
<gene>
    <name evidence="4 5" type="primary">LOC101847534</name>
</gene>